<sequence>MSENSIRPVVAGRKNWLFPDTMDGADASMGIYTVVEMAKLHKLDPYKYMKYIM</sequence>
<proteinExistence type="predicted"/>
<evidence type="ECO:0000313" key="2">
    <source>
        <dbReference type="EMBL" id="MSS90972.1"/>
    </source>
</evidence>
<accession>A0A6N7W8S8</accession>
<evidence type="ECO:0000313" key="3">
    <source>
        <dbReference type="Proteomes" id="UP000436047"/>
    </source>
</evidence>
<keyword evidence="3" id="KW-1185">Reference proteome</keyword>
<dbReference type="RefSeq" id="WP_154467369.1">
    <property type="nucleotide sequence ID" value="NZ_JAXDZL010000222.1"/>
</dbReference>
<dbReference type="EMBL" id="VUMI01000051">
    <property type="protein sequence ID" value="MSS90972.1"/>
    <property type="molecule type" value="Genomic_DNA"/>
</dbReference>
<gene>
    <name evidence="2" type="ORF">FYJ45_22795</name>
</gene>
<comment type="caution">
    <text evidence="2">The sequence shown here is derived from an EMBL/GenBank/DDBJ whole genome shotgun (WGS) entry which is preliminary data.</text>
</comment>
<evidence type="ECO:0000259" key="1">
    <source>
        <dbReference type="Pfam" id="PF03050"/>
    </source>
</evidence>
<dbReference type="GeneID" id="86055848"/>
<organism evidence="2 3">
    <name type="scientific">Eisenbergiella porci</name>
    <dbReference type="NCBI Taxonomy" id="2652274"/>
    <lineage>
        <taxon>Bacteria</taxon>
        <taxon>Bacillati</taxon>
        <taxon>Bacillota</taxon>
        <taxon>Clostridia</taxon>
        <taxon>Lachnospirales</taxon>
        <taxon>Lachnospiraceae</taxon>
        <taxon>Eisenbergiella</taxon>
    </lineage>
</organism>
<dbReference type="InterPro" id="IPR004291">
    <property type="entry name" value="Transposase_IS66_central"/>
</dbReference>
<reference evidence="2 3" key="1">
    <citation type="submission" date="2019-08" db="EMBL/GenBank/DDBJ databases">
        <title>In-depth cultivation of the pig gut microbiome towards novel bacterial diversity and tailored functional studies.</title>
        <authorList>
            <person name="Wylensek D."/>
            <person name="Hitch T.C.A."/>
            <person name="Clavel T."/>
        </authorList>
    </citation>
    <scope>NUCLEOTIDE SEQUENCE [LARGE SCALE GENOMIC DNA]</scope>
    <source>
        <strain evidence="2 3">WCA-389-WT-23B</strain>
    </source>
</reference>
<protein>
    <submittedName>
        <fullName evidence="2">IS66 family transposase</fullName>
    </submittedName>
</protein>
<name>A0A6N7W8S8_9FIRM</name>
<feature type="domain" description="Transposase IS66 central" evidence="1">
    <location>
        <begin position="2"/>
        <end position="26"/>
    </location>
</feature>
<dbReference type="AlphaFoldDB" id="A0A6N7W8S8"/>
<dbReference type="Pfam" id="PF03050">
    <property type="entry name" value="DDE_Tnp_IS66"/>
    <property type="match status" value="1"/>
</dbReference>
<dbReference type="Proteomes" id="UP000436047">
    <property type="component" value="Unassembled WGS sequence"/>
</dbReference>